<reference evidence="5 7" key="3">
    <citation type="submission" date="2016-10" db="EMBL/GenBank/DDBJ databases">
        <authorList>
            <person name="Varghese N."/>
            <person name="Submissions S."/>
        </authorList>
    </citation>
    <scope>NUCLEOTIDE SEQUENCE [LARGE SCALE GENOMIC DNA]</scope>
    <source>
        <strain evidence="5 7">Gm-149</strain>
    </source>
</reference>
<evidence type="ECO:0000313" key="4">
    <source>
        <dbReference type="EMBL" id="OCB69049.1"/>
    </source>
</evidence>
<feature type="domain" description="GIY-YIG" evidence="2">
    <location>
        <begin position="2"/>
        <end position="78"/>
    </location>
</feature>
<reference evidence="3 8" key="4">
    <citation type="submission" date="2019-07" db="EMBL/GenBank/DDBJ databases">
        <title>Whole genome shotgun sequence of Flavobacterium glycines NBRC 105008.</title>
        <authorList>
            <person name="Hosoyama A."/>
            <person name="Uohara A."/>
            <person name="Ohji S."/>
            <person name="Ichikawa N."/>
        </authorList>
    </citation>
    <scope>NUCLEOTIDE SEQUENCE [LARGE SCALE GENOMIC DNA]</scope>
    <source>
        <strain evidence="3 8">NBRC 105008</strain>
    </source>
</reference>
<dbReference type="EMBL" id="BJVF01000012">
    <property type="protein sequence ID" value="GEL12402.1"/>
    <property type="molecule type" value="Genomic_DNA"/>
</dbReference>
<evidence type="ECO:0000259" key="2">
    <source>
        <dbReference type="PROSITE" id="PS50164"/>
    </source>
</evidence>
<protein>
    <submittedName>
        <fullName evidence="5">Endonuclease</fullName>
    </submittedName>
</protein>
<organism evidence="4 6">
    <name type="scientific">Flavobacterium glycines</name>
    <dbReference type="NCBI Taxonomy" id="551990"/>
    <lineage>
        <taxon>Bacteria</taxon>
        <taxon>Pseudomonadati</taxon>
        <taxon>Bacteroidota</taxon>
        <taxon>Flavobacteriia</taxon>
        <taxon>Flavobacteriales</taxon>
        <taxon>Flavobacteriaceae</taxon>
        <taxon>Flavobacterium</taxon>
    </lineage>
</organism>
<dbReference type="InterPro" id="IPR035901">
    <property type="entry name" value="GIY-YIG_endonuc_sf"/>
</dbReference>
<gene>
    <name evidence="4" type="ORF">FBGL_13510</name>
    <name evidence="3" type="ORF">FGL01_31410</name>
    <name evidence="5" type="ORF">SAMN05192550_2247</name>
</gene>
<dbReference type="SUPFAM" id="SSF82771">
    <property type="entry name" value="GIY-YIG endonuclease"/>
    <property type="match status" value="1"/>
</dbReference>
<dbReference type="PANTHER" id="PTHR34477">
    <property type="entry name" value="UPF0213 PROTEIN YHBQ"/>
    <property type="match status" value="1"/>
</dbReference>
<keyword evidence="7" id="KW-1185">Reference proteome</keyword>
<name>A0A1B9DHD7_9FLAO</name>
<dbReference type="Proteomes" id="UP000321579">
    <property type="component" value="Unassembled WGS sequence"/>
</dbReference>
<dbReference type="AlphaFoldDB" id="A0A1B9DHD7"/>
<keyword evidence="5" id="KW-0378">Hydrolase</keyword>
<dbReference type="EMBL" id="LVEO01000026">
    <property type="protein sequence ID" value="OCB69049.1"/>
    <property type="molecule type" value="Genomic_DNA"/>
</dbReference>
<accession>A0A1B9DHD7</accession>
<dbReference type="PANTHER" id="PTHR34477:SF1">
    <property type="entry name" value="UPF0213 PROTEIN YHBQ"/>
    <property type="match status" value="1"/>
</dbReference>
<dbReference type="Proteomes" id="UP000182367">
    <property type="component" value="Unassembled WGS sequence"/>
</dbReference>
<dbReference type="InterPro" id="IPR000305">
    <property type="entry name" value="GIY-YIG_endonuc"/>
</dbReference>
<dbReference type="GO" id="GO:0004519">
    <property type="term" value="F:endonuclease activity"/>
    <property type="evidence" value="ECO:0007669"/>
    <property type="project" value="UniProtKB-KW"/>
</dbReference>
<proteinExistence type="inferred from homology"/>
<keyword evidence="5" id="KW-0540">Nuclease</keyword>
<reference evidence="4" key="2">
    <citation type="submission" date="2016-03" db="EMBL/GenBank/DDBJ databases">
        <authorList>
            <person name="Ploux O."/>
        </authorList>
    </citation>
    <scope>NUCLEOTIDE SEQUENCE</scope>
    <source>
        <strain evidence="4">NBRC 105008</strain>
    </source>
</reference>
<dbReference type="CDD" id="cd10456">
    <property type="entry name" value="GIY-YIG_UPF0213"/>
    <property type="match status" value="1"/>
</dbReference>
<sequence length="114" mass="13637">MKFYYVYILKCADDSLYVGITSDIERRVLEHNGGKYPEAYTHSRRPVELVFYQEFTDPNQAIYFEKKIKKWSRVKKQALIEGDFDSLQSLSECRNATHHKYFLDLDEESERELN</sequence>
<dbReference type="STRING" id="551990.SAMN05192550_2247"/>
<dbReference type="InterPro" id="IPR050190">
    <property type="entry name" value="UPF0213_domain"/>
</dbReference>
<evidence type="ECO:0000313" key="5">
    <source>
        <dbReference type="EMBL" id="SDJ52700.1"/>
    </source>
</evidence>
<dbReference type="Gene3D" id="3.40.1440.10">
    <property type="entry name" value="GIY-YIG endonuclease"/>
    <property type="match status" value="1"/>
</dbReference>
<dbReference type="SMART" id="SM00465">
    <property type="entry name" value="GIYc"/>
    <property type="match status" value="1"/>
</dbReference>
<evidence type="ECO:0000313" key="3">
    <source>
        <dbReference type="EMBL" id="GEL12402.1"/>
    </source>
</evidence>
<dbReference type="Pfam" id="PF01541">
    <property type="entry name" value="GIY-YIG"/>
    <property type="match status" value="1"/>
</dbReference>
<dbReference type="Proteomes" id="UP000093226">
    <property type="component" value="Unassembled WGS sequence"/>
</dbReference>
<dbReference type="OrthoDB" id="1495241at2"/>
<comment type="similarity">
    <text evidence="1">Belongs to the UPF0213 family.</text>
</comment>
<comment type="caution">
    <text evidence="4">The sequence shown here is derived from an EMBL/GenBank/DDBJ whole genome shotgun (WGS) entry which is preliminary data.</text>
</comment>
<reference evidence="6" key="1">
    <citation type="submission" date="2016-03" db="EMBL/GenBank/DDBJ databases">
        <title>Draft genome sequence of Paenibacillus glacialis DSM 22343.</title>
        <authorList>
            <person name="Shin S.-K."/>
            <person name="Yi H."/>
        </authorList>
    </citation>
    <scope>NUCLEOTIDE SEQUENCE [LARGE SCALE GENOMIC DNA]</scope>
    <source>
        <strain evidence="6">NBRC 105008</strain>
    </source>
</reference>
<dbReference type="PROSITE" id="PS50164">
    <property type="entry name" value="GIY_YIG"/>
    <property type="match status" value="1"/>
</dbReference>
<keyword evidence="5" id="KW-0255">Endonuclease</keyword>
<evidence type="ECO:0000256" key="1">
    <source>
        <dbReference type="ARBA" id="ARBA00007435"/>
    </source>
</evidence>
<evidence type="ECO:0000313" key="6">
    <source>
        <dbReference type="Proteomes" id="UP000093226"/>
    </source>
</evidence>
<evidence type="ECO:0000313" key="7">
    <source>
        <dbReference type="Proteomes" id="UP000182367"/>
    </source>
</evidence>
<dbReference type="RefSeq" id="WP_066329255.1">
    <property type="nucleotide sequence ID" value="NZ_BJVF01000012.1"/>
</dbReference>
<evidence type="ECO:0000313" key="8">
    <source>
        <dbReference type="Proteomes" id="UP000321579"/>
    </source>
</evidence>
<dbReference type="EMBL" id="FNEO01000004">
    <property type="protein sequence ID" value="SDJ52700.1"/>
    <property type="molecule type" value="Genomic_DNA"/>
</dbReference>